<keyword evidence="2" id="KW-1185">Reference proteome</keyword>
<evidence type="ECO:0000313" key="1">
    <source>
        <dbReference type="EMBL" id="KAI3773399.1"/>
    </source>
</evidence>
<accession>A0ACB9FQ73</accession>
<comment type="caution">
    <text evidence="1">The sequence shown here is derived from an EMBL/GenBank/DDBJ whole genome shotgun (WGS) entry which is preliminary data.</text>
</comment>
<dbReference type="Proteomes" id="UP001056120">
    <property type="component" value="Linkage Group LG16"/>
</dbReference>
<gene>
    <name evidence="1" type="ORF">L1987_47926</name>
</gene>
<reference evidence="2" key="1">
    <citation type="journal article" date="2022" name="Mol. Ecol. Resour.">
        <title>The genomes of chicory, endive, great burdock and yacon provide insights into Asteraceae palaeo-polyploidization history and plant inulin production.</title>
        <authorList>
            <person name="Fan W."/>
            <person name="Wang S."/>
            <person name="Wang H."/>
            <person name="Wang A."/>
            <person name="Jiang F."/>
            <person name="Liu H."/>
            <person name="Zhao H."/>
            <person name="Xu D."/>
            <person name="Zhang Y."/>
        </authorList>
    </citation>
    <scope>NUCLEOTIDE SEQUENCE [LARGE SCALE GENOMIC DNA]</scope>
    <source>
        <strain evidence="2">cv. Yunnan</strain>
    </source>
</reference>
<organism evidence="1 2">
    <name type="scientific">Smallanthus sonchifolius</name>
    <dbReference type="NCBI Taxonomy" id="185202"/>
    <lineage>
        <taxon>Eukaryota</taxon>
        <taxon>Viridiplantae</taxon>
        <taxon>Streptophyta</taxon>
        <taxon>Embryophyta</taxon>
        <taxon>Tracheophyta</taxon>
        <taxon>Spermatophyta</taxon>
        <taxon>Magnoliopsida</taxon>
        <taxon>eudicotyledons</taxon>
        <taxon>Gunneridae</taxon>
        <taxon>Pentapetalae</taxon>
        <taxon>asterids</taxon>
        <taxon>campanulids</taxon>
        <taxon>Asterales</taxon>
        <taxon>Asteraceae</taxon>
        <taxon>Asteroideae</taxon>
        <taxon>Heliantheae alliance</taxon>
        <taxon>Millerieae</taxon>
        <taxon>Smallanthus</taxon>
    </lineage>
</organism>
<proteinExistence type="predicted"/>
<name>A0ACB9FQ73_9ASTR</name>
<reference evidence="1 2" key="2">
    <citation type="journal article" date="2022" name="Mol. Ecol. Resour.">
        <title>The genomes of chicory, endive, great burdock and yacon provide insights into Asteraceae paleo-polyploidization history and plant inulin production.</title>
        <authorList>
            <person name="Fan W."/>
            <person name="Wang S."/>
            <person name="Wang H."/>
            <person name="Wang A."/>
            <person name="Jiang F."/>
            <person name="Liu H."/>
            <person name="Zhao H."/>
            <person name="Xu D."/>
            <person name="Zhang Y."/>
        </authorList>
    </citation>
    <scope>NUCLEOTIDE SEQUENCE [LARGE SCALE GENOMIC DNA]</scope>
    <source>
        <strain evidence="2">cv. Yunnan</strain>
        <tissue evidence="1">Leaves</tissue>
    </source>
</reference>
<protein>
    <submittedName>
        <fullName evidence="1">Uncharacterized protein</fullName>
    </submittedName>
</protein>
<sequence>MSGKSLNEPKRVVDKSLDEDQWGLVTWVQDSIKEGNLKHIIDPDIRNEISPKSLKEFVKIAERCLHISPKQRPTIAEVLFSLESVLALQEKFNNSLQSASRTIFGRMVDMLQFTSTRENSGTYF</sequence>
<dbReference type="EMBL" id="CM042033">
    <property type="protein sequence ID" value="KAI3773399.1"/>
    <property type="molecule type" value="Genomic_DNA"/>
</dbReference>
<evidence type="ECO:0000313" key="2">
    <source>
        <dbReference type="Proteomes" id="UP001056120"/>
    </source>
</evidence>